<dbReference type="OrthoDB" id="107110at2759"/>
<dbReference type="Proteomes" id="UP000053989">
    <property type="component" value="Unassembled WGS sequence"/>
</dbReference>
<dbReference type="AlphaFoldDB" id="A0A0C3DC15"/>
<accession>A0A0C3DC15</accession>
<feature type="region of interest" description="Disordered" evidence="1">
    <location>
        <begin position="192"/>
        <end position="214"/>
    </location>
</feature>
<dbReference type="STRING" id="1036808.A0A0C3DC15"/>
<protein>
    <submittedName>
        <fullName evidence="2">Uncharacterized protein</fullName>
    </submittedName>
</protein>
<dbReference type="PANTHER" id="PTHR33266">
    <property type="entry name" value="CHROMOSOME 15, WHOLE GENOME SHOTGUN SEQUENCE"/>
    <property type="match status" value="1"/>
</dbReference>
<dbReference type="EMBL" id="KN822165">
    <property type="protein sequence ID" value="KIM53964.1"/>
    <property type="molecule type" value="Genomic_DNA"/>
</dbReference>
<dbReference type="PANTHER" id="PTHR33266:SF1">
    <property type="entry name" value="F-BOX DOMAIN-CONTAINING PROTEIN"/>
    <property type="match status" value="1"/>
</dbReference>
<dbReference type="HOGENOM" id="CLU_009568_2_0_1"/>
<dbReference type="InParanoid" id="A0A0C3DC15"/>
<reference evidence="2 3" key="1">
    <citation type="submission" date="2014-04" db="EMBL/GenBank/DDBJ databases">
        <authorList>
            <consortium name="DOE Joint Genome Institute"/>
            <person name="Kuo A."/>
            <person name="Kohler A."/>
            <person name="Nagy L.G."/>
            <person name="Floudas D."/>
            <person name="Copeland A."/>
            <person name="Barry K.W."/>
            <person name="Cichocki N."/>
            <person name="Veneault-Fourrey C."/>
            <person name="LaButti K."/>
            <person name="Lindquist E.A."/>
            <person name="Lipzen A."/>
            <person name="Lundell T."/>
            <person name="Morin E."/>
            <person name="Murat C."/>
            <person name="Sun H."/>
            <person name="Tunlid A."/>
            <person name="Henrissat B."/>
            <person name="Grigoriev I.V."/>
            <person name="Hibbett D.S."/>
            <person name="Martin F."/>
            <person name="Nordberg H.P."/>
            <person name="Cantor M.N."/>
            <person name="Hua S.X."/>
        </authorList>
    </citation>
    <scope>NUCLEOTIDE SEQUENCE [LARGE SCALE GENOMIC DNA]</scope>
    <source>
        <strain evidence="2 3">Foug A</strain>
    </source>
</reference>
<reference evidence="3" key="2">
    <citation type="submission" date="2015-01" db="EMBL/GenBank/DDBJ databases">
        <title>Evolutionary Origins and Diversification of the Mycorrhizal Mutualists.</title>
        <authorList>
            <consortium name="DOE Joint Genome Institute"/>
            <consortium name="Mycorrhizal Genomics Consortium"/>
            <person name="Kohler A."/>
            <person name="Kuo A."/>
            <person name="Nagy L.G."/>
            <person name="Floudas D."/>
            <person name="Copeland A."/>
            <person name="Barry K.W."/>
            <person name="Cichocki N."/>
            <person name="Veneault-Fourrey C."/>
            <person name="LaButti K."/>
            <person name="Lindquist E.A."/>
            <person name="Lipzen A."/>
            <person name="Lundell T."/>
            <person name="Morin E."/>
            <person name="Murat C."/>
            <person name="Riley R."/>
            <person name="Ohm R."/>
            <person name="Sun H."/>
            <person name="Tunlid A."/>
            <person name="Henrissat B."/>
            <person name="Grigoriev I.V."/>
            <person name="Hibbett D.S."/>
            <person name="Martin F."/>
        </authorList>
    </citation>
    <scope>NUCLEOTIDE SEQUENCE [LARGE SCALE GENOMIC DNA]</scope>
    <source>
        <strain evidence="3">Foug A</strain>
    </source>
</reference>
<evidence type="ECO:0000313" key="3">
    <source>
        <dbReference type="Proteomes" id="UP000053989"/>
    </source>
</evidence>
<sequence length="751" mass="83440">MTSVSSADDAPLKTLGKRNPNRHCYVKCSVIVQSSGMGKSRAVDEMSKFHFVIPVNLRQLDSSGHPPADGPAHVYLTGSVTKLDALLRSCSFLHGLFVQTVAVLKDIKEPTAKKFWDYMNGGMAFKAHGPPRKEFYDTVKTLAEGFYPQYSVLFSSEKRPLPDNEVDQMLLNSAFPLRKAFEELYKALGDESVPELSAEEPPKKRKPKPKSRASEHPLVVLAFDEAHTLTELEDNGSWSRYGEMHRVIRGLHDFSLFSLFLSTSGTLFEISPTTRCDSSARSFPKMEVMLPFCELGFDQFSKYVDFRGPVKFSQVTSEEHLTSYGRPLFALDYQQGQQDTIFLFAAQKLLGGVPYSVQDLTDAQKFGCLAQRIPIEFLSAVDASQVSDLEKEQVHWHMRVVLKVDCSLETMVTMSPSEPVLSEAAYFVMTTRQFSLPEALQVILNKFPVNKGGLEELIVALLFTMGRDEAVGPADNLGRPPNNRRWCSLTELLTSLFCTPSAASDHHVSVVSSHGWHFGAEGPNQTESSLADTFKRSKVYFTHFVKVHHQALVHVEYLMRLMARGAAVLCASGQPAVGGIIPFVFGGNEIRSDNIGVIMFQVTNDAKYSNSPQLNLFDAMDPCSLGVLGSPAKIPIIRIIFALAAEIPSLTFVDHNTPETRTDRPSLAGVESTGTTKGSYTTYDFWVSGLSPEVLVPVGNEPNTWNYILQASYSWEGIYSDQSKLRTTLRRSMNPGVAVNGEFWENWCEPL</sequence>
<organism evidence="2 3">
    <name type="scientific">Scleroderma citrinum Foug A</name>
    <dbReference type="NCBI Taxonomy" id="1036808"/>
    <lineage>
        <taxon>Eukaryota</taxon>
        <taxon>Fungi</taxon>
        <taxon>Dikarya</taxon>
        <taxon>Basidiomycota</taxon>
        <taxon>Agaricomycotina</taxon>
        <taxon>Agaricomycetes</taxon>
        <taxon>Agaricomycetidae</taxon>
        <taxon>Boletales</taxon>
        <taxon>Sclerodermatineae</taxon>
        <taxon>Sclerodermataceae</taxon>
        <taxon>Scleroderma</taxon>
    </lineage>
</organism>
<name>A0A0C3DC15_9AGAM</name>
<proteinExistence type="predicted"/>
<evidence type="ECO:0000313" key="2">
    <source>
        <dbReference type="EMBL" id="KIM53964.1"/>
    </source>
</evidence>
<keyword evidence="3" id="KW-1185">Reference proteome</keyword>
<gene>
    <name evidence="2" type="ORF">SCLCIDRAFT_1222382</name>
</gene>
<evidence type="ECO:0000256" key="1">
    <source>
        <dbReference type="SAM" id="MobiDB-lite"/>
    </source>
</evidence>